<reference evidence="2" key="1">
    <citation type="submission" date="2022-11" db="UniProtKB">
        <authorList>
            <consortium name="WormBaseParasite"/>
        </authorList>
    </citation>
    <scope>IDENTIFICATION</scope>
</reference>
<protein>
    <submittedName>
        <fullName evidence="2">Uncharacterized protein</fullName>
    </submittedName>
</protein>
<evidence type="ECO:0000313" key="2">
    <source>
        <dbReference type="WBParaSite" id="PS1159_v2.g5754.t4"/>
    </source>
</evidence>
<evidence type="ECO:0000313" key="1">
    <source>
        <dbReference type="Proteomes" id="UP000887580"/>
    </source>
</evidence>
<accession>A0AC35GJ99</accession>
<name>A0AC35GJ99_9BILA</name>
<dbReference type="WBParaSite" id="PS1159_v2.g5754.t4">
    <property type="protein sequence ID" value="PS1159_v2.g5754.t4"/>
    <property type="gene ID" value="PS1159_v2.g5754"/>
</dbReference>
<dbReference type="Proteomes" id="UP000887580">
    <property type="component" value="Unplaced"/>
</dbReference>
<proteinExistence type="predicted"/>
<organism evidence="1 2">
    <name type="scientific">Panagrolaimus sp. PS1159</name>
    <dbReference type="NCBI Taxonomy" id="55785"/>
    <lineage>
        <taxon>Eukaryota</taxon>
        <taxon>Metazoa</taxon>
        <taxon>Ecdysozoa</taxon>
        <taxon>Nematoda</taxon>
        <taxon>Chromadorea</taxon>
        <taxon>Rhabditida</taxon>
        <taxon>Tylenchina</taxon>
        <taxon>Panagrolaimomorpha</taxon>
        <taxon>Panagrolaimoidea</taxon>
        <taxon>Panagrolaimidae</taxon>
        <taxon>Panagrolaimus</taxon>
    </lineage>
</organism>
<sequence length="409" mass="42962">MFIGTGNVNLSRGTLTRGAVSRGGASFGAPVSQNSGRGGFASSGQQSSIFDNPTRGFASSGQQSSIFDNPTNSFSRGAPSRGGLSRGAYRGDFSRGMSNETSFSNPPSRGNFSRGASREMSNETSFNNNPCSQTRGDSFSARGGSTSRGQDNTRGDFRRGSFGGGFNAPALDQSNGFKNVNAGSIFGSAEKQDVIKFYEEKPQVSVRSTDNLVKEDKKAINVEKAVVPSASTKPELAKDKSALKAPVKKAEEPVASLQKNNERKPEAAPISTPANQNTTVVAPQNVGPEFAAVLLGLKNVMEALRLSIAQIDAAVTVPSSSVADEKVAEPNENRVEEVAPAAVKEANTADPSVGSKKSSGSHSDKKAHPNKEHRKKSRSTGTKDAGIEKKKAATPAPPVSPEDYDEDGW</sequence>